<evidence type="ECO:0000256" key="4">
    <source>
        <dbReference type="ARBA" id="ARBA00023242"/>
    </source>
</evidence>
<dbReference type="CDD" id="cd00067">
    <property type="entry name" value="GAL4"/>
    <property type="match status" value="1"/>
</dbReference>
<evidence type="ECO:0000313" key="7">
    <source>
        <dbReference type="EMBL" id="OCH95845.1"/>
    </source>
</evidence>
<sequence length="242" mass="26352">MSSSNLKATDARQSTSGSSRSKASGANPTSHIGSNRSAPFDQSLLQPVVRSKRTPIACTECRRRQVKCSGTSPRCERCEKKGVKCEYIPCNLQRSSSMGPVSAQPPRFSPTLPTRTSSRTGHSVHSAPLPWQDSTRNQHGYFPDPTHASRDAWQGQTSVSTTFSPDQHYPHQSMQSMAMYGDMGYNQMFEAGSPYGQSVPTHVGSSQHHFGQGAPAGDMRYNYASGSSYQAGQQMSLPADQR</sequence>
<dbReference type="OrthoDB" id="2260578at2759"/>
<evidence type="ECO:0000256" key="3">
    <source>
        <dbReference type="ARBA" id="ARBA00023163"/>
    </source>
</evidence>
<keyword evidence="1" id="KW-0805">Transcription regulation</keyword>
<dbReference type="Gene3D" id="4.10.240.10">
    <property type="entry name" value="Zn(2)-C6 fungal-type DNA-binding domain"/>
    <property type="match status" value="1"/>
</dbReference>
<dbReference type="InterPro" id="IPR050675">
    <property type="entry name" value="OAF3"/>
</dbReference>
<dbReference type="GO" id="GO:0003677">
    <property type="term" value="F:DNA binding"/>
    <property type="evidence" value="ECO:0007669"/>
    <property type="project" value="UniProtKB-KW"/>
</dbReference>
<evidence type="ECO:0000313" key="8">
    <source>
        <dbReference type="Proteomes" id="UP000250043"/>
    </source>
</evidence>
<keyword evidence="4" id="KW-0539">Nucleus</keyword>
<dbReference type="Pfam" id="PF00172">
    <property type="entry name" value="Zn_clus"/>
    <property type="match status" value="1"/>
</dbReference>
<dbReference type="EMBL" id="KV722333">
    <property type="protein sequence ID" value="OCH95845.1"/>
    <property type="molecule type" value="Genomic_DNA"/>
</dbReference>
<dbReference type="PROSITE" id="PS50048">
    <property type="entry name" value="ZN2_CY6_FUNGAL_2"/>
    <property type="match status" value="1"/>
</dbReference>
<gene>
    <name evidence="7" type="ORF">OBBRIDRAFT_440506</name>
</gene>
<dbReference type="SUPFAM" id="SSF57701">
    <property type="entry name" value="Zn2/Cys6 DNA-binding domain"/>
    <property type="match status" value="1"/>
</dbReference>
<keyword evidence="3" id="KW-0804">Transcription</keyword>
<dbReference type="AlphaFoldDB" id="A0A8E2DU13"/>
<evidence type="ECO:0000259" key="6">
    <source>
        <dbReference type="PROSITE" id="PS50048"/>
    </source>
</evidence>
<feature type="region of interest" description="Disordered" evidence="5">
    <location>
        <begin position="1"/>
        <end position="48"/>
    </location>
</feature>
<feature type="compositionally biased region" description="Polar residues" evidence="5">
    <location>
        <begin position="224"/>
        <end position="236"/>
    </location>
</feature>
<dbReference type="PANTHER" id="PTHR31069">
    <property type="entry name" value="OLEATE-ACTIVATED TRANSCRIPTION FACTOR 1-RELATED"/>
    <property type="match status" value="1"/>
</dbReference>
<keyword evidence="8" id="KW-1185">Reference proteome</keyword>
<protein>
    <recommendedName>
        <fullName evidence="6">Zn(2)-C6 fungal-type domain-containing protein</fullName>
    </recommendedName>
</protein>
<dbReference type="GO" id="GO:0008270">
    <property type="term" value="F:zinc ion binding"/>
    <property type="evidence" value="ECO:0007669"/>
    <property type="project" value="InterPro"/>
</dbReference>
<dbReference type="GO" id="GO:0000981">
    <property type="term" value="F:DNA-binding transcription factor activity, RNA polymerase II-specific"/>
    <property type="evidence" value="ECO:0007669"/>
    <property type="project" value="InterPro"/>
</dbReference>
<feature type="compositionally biased region" description="Low complexity" evidence="5">
    <location>
        <begin position="105"/>
        <end position="120"/>
    </location>
</feature>
<feature type="compositionally biased region" description="Polar residues" evidence="5">
    <location>
        <begin position="196"/>
        <end position="209"/>
    </location>
</feature>
<proteinExistence type="predicted"/>
<feature type="compositionally biased region" description="Polar residues" evidence="5">
    <location>
        <begin position="27"/>
        <end position="37"/>
    </location>
</feature>
<feature type="compositionally biased region" description="Polar residues" evidence="5">
    <location>
        <begin position="154"/>
        <end position="168"/>
    </location>
</feature>
<dbReference type="InterPro" id="IPR036864">
    <property type="entry name" value="Zn2-C6_fun-type_DNA-bd_sf"/>
</dbReference>
<organism evidence="7 8">
    <name type="scientific">Obba rivulosa</name>
    <dbReference type="NCBI Taxonomy" id="1052685"/>
    <lineage>
        <taxon>Eukaryota</taxon>
        <taxon>Fungi</taxon>
        <taxon>Dikarya</taxon>
        <taxon>Basidiomycota</taxon>
        <taxon>Agaricomycotina</taxon>
        <taxon>Agaricomycetes</taxon>
        <taxon>Polyporales</taxon>
        <taxon>Gelatoporiaceae</taxon>
        <taxon>Obba</taxon>
    </lineage>
</organism>
<feature type="compositionally biased region" description="Low complexity" evidence="5">
    <location>
        <begin position="11"/>
        <end position="26"/>
    </location>
</feature>
<dbReference type="PANTHER" id="PTHR31069:SF32">
    <property type="entry name" value="ARGININE METABOLISM REGULATION PROTEIN II"/>
    <property type="match status" value="1"/>
</dbReference>
<name>A0A8E2DU13_9APHY</name>
<dbReference type="InterPro" id="IPR001138">
    <property type="entry name" value="Zn2Cys6_DnaBD"/>
</dbReference>
<evidence type="ECO:0000256" key="2">
    <source>
        <dbReference type="ARBA" id="ARBA00023125"/>
    </source>
</evidence>
<feature type="region of interest" description="Disordered" evidence="5">
    <location>
        <begin position="196"/>
        <end position="242"/>
    </location>
</feature>
<dbReference type="PROSITE" id="PS00463">
    <property type="entry name" value="ZN2_CY6_FUNGAL_1"/>
    <property type="match status" value="1"/>
</dbReference>
<evidence type="ECO:0000256" key="1">
    <source>
        <dbReference type="ARBA" id="ARBA00023015"/>
    </source>
</evidence>
<feature type="region of interest" description="Disordered" evidence="5">
    <location>
        <begin position="96"/>
        <end position="168"/>
    </location>
</feature>
<accession>A0A8E2DU13</accession>
<evidence type="ECO:0000256" key="5">
    <source>
        <dbReference type="SAM" id="MobiDB-lite"/>
    </source>
</evidence>
<dbReference type="SMART" id="SM00066">
    <property type="entry name" value="GAL4"/>
    <property type="match status" value="1"/>
</dbReference>
<reference evidence="7 8" key="1">
    <citation type="submission" date="2016-07" db="EMBL/GenBank/DDBJ databases">
        <title>Draft genome of the white-rot fungus Obba rivulosa 3A-2.</title>
        <authorList>
            <consortium name="DOE Joint Genome Institute"/>
            <person name="Miettinen O."/>
            <person name="Riley R."/>
            <person name="Acob R."/>
            <person name="Barry K."/>
            <person name="Cullen D."/>
            <person name="De Vries R."/>
            <person name="Hainaut M."/>
            <person name="Hatakka A."/>
            <person name="Henrissat B."/>
            <person name="Hilden K."/>
            <person name="Kuo R."/>
            <person name="Labutti K."/>
            <person name="Lipzen A."/>
            <person name="Makela M.R."/>
            <person name="Sandor L."/>
            <person name="Spatafora J.W."/>
            <person name="Grigoriev I.V."/>
            <person name="Hibbett D.S."/>
        </authorList>
    </citation>
    <scope>NUCLEOTIDE SEQUENCE [LARGE SCALE GENOMIC DNA]</scope>
    <source>
        <strain evidence="7 8">3A-2</strain>
    </source>
</reference>
<dbReference type="Proteomes" id="UP000250043">
    <property type="component" value="Unassembled WGS sequence"/>
</dbReference>
<feature type="domain" description="Zn(2)-C6 fungal-type" evidence="6">
    <location>
        <begin position="57"/>
        <end position="87"/>
    </location>
</feature>
<keyword evidence="2" id="KW-0238">DNA-binding</keyword>